<evidence type="ECO:0000313" key="5">
    <source>
        <dbReference type="Proteomes" id="UP001158576"/>
    </source>
</evidence>
<feature type="compositionally biased region" description="Low complexity" evidence="3">
    <location>
        <begin position="835"/>
        <end position="850"/>
    </location>
</feature>
<organism evidence="4 5">
    <name type="scientific">Oikopleura dioica</name>
    <name type="common">Tunicate</name>
    <dbReference type="NCBI Taxonomy" id="34765"/>
    <lineage>
        <taxon>Eukaryota</taxon>
        <taxon>Metazoa</taxon>
        <taxon>Chordata</taxon>
        <taxon>Tunicata</taxon>
        <taxon>Appendicularia</taxon>
        <taxon>Copelata</taxon>
        <taxon>Oikopleuridae</taxon>
        <taxon>Oikopleura</taxon>
    </lineage>
</organism>
<feature type="compositionally biased region" description="Basic residues" evidence="3">
    <location>
        <begin position="901"/>
        <end position="912"/>
    </location>
</feature>
<evidence type="ECO:0000256" key="3">
    <source>
        <dbReference type="SAM" id="MobiDB-lite"/>
    </source>
</evidence>
<evidence type="ECO:0000313" key="4">
    <source>
        <dbReference type="EMBL" id="CAG5110492.1"/>
    </source>
</evidence>
<reference evidence="4 5" key="1">
    <citation type="submission" date="2021-04" db="EMBL/GenBank/DDBJ databases">
        <authorList>
            <person name="Bliznina A."/>
        </authorList>
    </citation>
    <scope>NUCLEOTIDE SEQUENCE [LARGE SCALE GENOMIC DNA]</scope>
</reference>
<feature type="region of interest" description="Disordered" evidence="3">
    <location>
        <begin position="830"/>
        <end position="981"/>
    </location>
</feature>
<evidence type="ECO:0000256" key="2">
    <source>
        <dbReference type="ARBA" id="ARBA00022737"/>
    </source>
</evidence>
<protein>
    <submittedName>
        <fullName evidence="4">Oidioi.mRNA.OKI2018_I69.chr2.g4891.t1.cds</fullName>
    </submittedName>
</protein>
<feature type="compositionally biased region" description="Basic residues" evidence="3">
    <location>
        <begin position="969"/>
        <end position="979"/>
    </location>
</feature>
<evidence type="ECO:0000256" key="1">
    <source>
        <dbReference type="ARBA" id="ARBA00022441"/>
    </source>
</evidence>
<feature type="compositionally biased region" description="Low complexity" evidence="3">
    <location>
        <begin position="867"/>
        <end position="888"/>
    </location>
</feature>
<accession>A0ABN7T7V3</accession>
<proteinExistence type="predicted"/>
<dbReference type="Gene3D" id="2.120.10.80">
    <property type="entry name" value="Kelch-type beta propeller"/>
    <property type="match status" value="2"/>
</dbReference>
<keyword evidence="5" id="KW-1185">Reference proteome</keyword>
<keyword evidence="1" id="KW-0880">Kelch repeat</keyword>
<dbReference type="Proteomes" id="UP001158576">
    <property type="component" value="Chromosome 2"/>
</dbReference>
<feature type="compositionally biased region" description="Polar residues" evidence="3">
    <location>
        <begin position="941"/>
        <end position="950"/>
    </location>
</feature>
<dbReference type="PANTHER" id="PTHR24412:SF441">
    <property type="entry name" value="KELCH-LIKE PROTEIN 28"/>
    <property type="match status" value="1"/>
</dbReference>
<dbReference type="SUPFAM" id="SSF117281">
    <property type="entry name" value="Kelch motif"/>
    <property type="match status" value="2"/>
</dbReference>
<feature type="compositionally biased region" description="Basic and acidic residues" evidence="3">
    <location>
        <begin position="852"/>
        <end position="866"/>
    </location>
</feature>
<feature type="region of interest" description="Disordered" evidence="3">
    <location>
        <begin position="1643"/>
        <end position="1705"/>
    </location>
</feature>
<dbReference type="PANTHER" id="PTHR24412">
    <property type="entry name" value="KELCH PROTEIN"/>
    <property type="match status" value="1"/>
</dbReference>
<dbReference type="EMBL" id="OU015567">
    <property type="protein sequence ID" value="CAG5110492.1"/>
    <property type="molecule type" value="Genomic_DNA"/>
</dbReference>
<keyword evidence="2" id="KW-0677">Repeat</keyword>
<feature type="region of interest" description="Disordered" evidence="3">
    <location>
        <begin position="1003"/>
        <end position="1031"/>
    </location>
</feature>
<sequence length="1899" mass="208456">MKLSLAFGAVSAFELAAVTPPPGCPDLDKYEICTAKCSADLDTCKEACNPDDFTCASRCDAAALDCNNDCPCSNGCPSGCLGCENPICSTDGEHLLILNTYAGMDNQSFLIELATDIHKMGNFNYNMEIHDIEDSCYAFMKGEHWFLGGYYNERMIAKVNLGGCAIEPQQKLLAITHVDGFWGSCSVYNDLTHMCFDANGVGGDRCQTFDGEEGGQAVLPSRSNAPHDYTAMAVYDNKMWVVGGCDPDGFDCHNVVESFDGSSWTVAPNLPVAEIYAQTVLGDVNGLYSISGRPSSNSQNVYKFNGSSWSLLGLMSSAQADAFYFTSGKIVSNGLAYGGEDYMEKIQLSDTEFSSVNIGVAANGEVFDLYYAAMILVDGAISMSAVSAFELAAVTPPPGCPDLDKFEICTAKCSADHDACKAGCSSDDFTCVSRCDAAALDCSNACPCNNGCPSGCLGCENPVCSSEEEHLMILNAYSAIRDQAFLIELASDTHKIANFNYNDFLFEIEDSCYAFMNGEHWFLGGYYNERLVAKVNLGGCSIEPQQSLLAITHVDGYYGSCAVYNEITHMCFDSNGVGANRCQTFDGEDGGQAVVQTQSNAPHDYAAMAIYDNKMWVVGGCDPAGFDCHNIVESYDGSTWTVAPNIPVEEIYSQTVLGDVYGLYSISGRFNGRNVFKFDGNSWSLLGLMSEAQAGAYFFTSGKIVNNGLAYAGEDTMEKIQLSDTNFSSINIDRSSKKNSLCIRAENVLYSALRQIGARTELSFVKNVIVPLFVNPCHVSRIAALWDGRKMHALARIVVTGGNSVAAGAESLAEAMFNGFEITTLGSAKPDKVAQKAPPKSQAAQNASQAENLEKSITKVIDDRGNKGPAPSKSAAKKPAANSATSNSQDQRGNRPARGGGAKRGRGGKRRGSWNTNPDGGSRGGKRNVGSKPTSRPPPNNGKTKQNQNPLDAAEADVPVAETVSKDKLNRRKATRNKLKPTLLKPKMDEIEEDVKLNLNEDDIGRSDEENLTPFPQGGTPLKAMPGDSQDLSPNTVPYADSFVGDDAASSYMSLETPTPVGETKQLFSQKDEGVNYMLESISDLLQFKHTVKTITTDEVAFHVDNRYKRFQGLALNFIKASSAGNDELLMDIPAIYPPQWREEKYNGHILTKVSLLVFYNTLKRLAIPTENIQTIIIQRTDGTMVEDGDTDWKRNSDAVVRGVRFKFLLDFIKYIFFAVKTLQLFDPARLMANTTAWATIFSMREFDGQGKFVINNADDKGLYKKIKYFFTRFKSYVNSSQAPNFTFKEHSMTVGILPMAEIFSSELKKMKFVNPNVESCKEALGVAYDNHHNPLSEDNLVKKGRGNLGKAYQLILDAIDNEIFRVEGNELYKLDARQHFDNKIEEQRSGLMRVTLGDAKTLVEGRSAAKVQRSKIRFLGRTLKAGAGSKFMNDALYTASTAAGVVECNPEFRKVANTTEASASKLQKMDAAAKKLRIDFGNSQKDIRKTLRLAQRNQVESSTLHYGGAQALKSMQEQMVAILQGKEKSDILEEAAINDRNVNQLIGGAKFMAFNTKLEDTTNEPYLVLKDRVIDRHQTVDLMGKEANVGTILKSVFEGVPEKEIPQGEKDLQLAIHLDSAVKKSDQQASDEEEVDIDMTELEEPEKAKPGPTFVSPPSSIPGAINSNNVFESDGLPRPVLDKSSSTLNMDDMDDDDPGSSFSITSTQSLAFEIPNKSEWEALESMTDIPLKLIASTPARRQGIVVRRLETAGSTSMKVIPLDEFDKSEVARYSSPQDYVKKRKPPMFESWDKLMQLESSGERRVADIENVMMKLAKVPKGSKHQQARKWIFVLADNSIKIFKQFIQLLKEPSGTWTSLGLDQDVEQIEDGFKFKEGSAWKAFYEEVKYFIRAYERPQ</sequence>
<name>A0ABN7T7V3_OIKDI</name>
<dbReference type="InterPro" id="IPR015915">
    <property type="entry name" value="Kelch-typ_b-propeller"/>
</dbReference>
<gene>
    <name evidence="4" type="ORF">OKIOD_LOCUS13656</name>
</gene>